<evidence type="ECO:0000313" key="15">
    <source>
        <dbReference type="EMBL" id="RMC92316.1"/>
    </source>
</evidence>
<evidence type="ECO:0000256" key="9">
    <source>
        <dbReference type="ARBA" id="ARBA00022989"/>
    </source>
</evidence>
<organism evidence="15 16">
    <name type="scientific">Clostridium autoethanogenum</name>
    <dbReference type="NCBI Taxonomy" id="84023"/>
    <lineage>
        <taxon>Bacteria</taxon>
        <taxon>Bacillati</taxon>
        <taxon>Bacillota</taxon>
        <taxon>Clostridia</taxon>
        <taxon>Eubacteriales</taxon>
        <taxon>Clostridiaceae</taxon>
        <taxon>Clostridium</taxon>
    </lineage>
</organism>
<evidence type="ECO:0000256" key="2">
    <source>
        <dbReference type="ARBA" id="ARBA00004648"/>
    </source>
</evidence>
<evidence type="ECO:0000256" key="14">
    <source>
        <dbReference type="ARBA" id="ARBA00042865"/>
    </source>
</evidence>
<dbReference type="GO" id="GO:0016020">
    <property type="term" value="C:membrane"/>
    <property type="evidence" value="ECO:0007669"/>
    <property type="project" value="InterPro"/>
</dbReference>
<dbReference type="InterPro" id="IPR003406">
    <property type="entry name" value="Glyco_trans_14"/>
</dbReference>
<keyword evidence="11" id="KW-0472">Membrane</keyword>
<dbReference type="GO" id="GO:0030158">
    <property type="term" value="F:protein xylosyltransferase activity"/>
    <property type="evidence" value="ECO:0007669"/>
    <property type="project" value="InterPro"/>
</dbReference>
<evidence type="ECO:0000256" key="4">
    <source>
        <dbReference type="ARBA" id="ARBA00022679"/>
    </source>
</evidence>
<evidence type="ECO:0000256" key="12">
    <source>
        <dbReference type="ARBA" id="ARBA00023157"/>
    </source>
</evidence>
<reference evidence="15 16" key="1">
    <citation type="submission" date="2018-10" db="EMBL/GenBank/DDBJ databases">
        <title>Genome-centric metagenomics revealed C2 chemical producing, CO utilizing Clostridium with novel acetogenic gene cluster.</title>
        <authorList>
            <person name="Kang H."/>
            <person name="Park B."/>
            <person name="Choi I.G."/>
            <person name="Chang I.S."/>
        </authorList>
    </citation>
    <scope>NUCLEOTIDE SEQUENCE [LARGE SCALE GENOMIC DNA]</scope>
    <source>
        <strain evidence="15 16">H21-9</strain>
    </source>
</reference>
<dbReference type="PANTHER" id="PTHR46025:SF3">
    <property type="entry name" value="XYLOSYLTRANSFERASE OXT"/>
    <property type="match status" value="1"/>
</dbReference>
<keyword evidence="4" id="KW-0808">Transferase</keyword>
<evidence type="ECO:0000256" key="7">
    <source>
        <dbReference type="ARBA" id="ARBA00022824"/>
    </source>
</evidence>
<gene>
    <name evidence="15" type="ORF">D9O40_20535</name>
</gene>
<evidence type="ECO:0000256" key="11">
    <source>
        <dbReference type="ARBA" id="ARBA00023136"/>
    </source>
</evidence>
<evidence type="ECO:0000256" key="8">
    <source>
        <dbReference type="ARBA" id="ARBA00022968"/>
    </source>
</evidence>
<evidence type="ECO:0000256" key="10">
    <source>
        <dbReference type="ARBA" id="ARBA00023034"/>
    </source>
</evidence>
<keyword evidence="8" id="KW-0735">Signal-anchor</keyword>
<keyword evidence="3" id="KW-0328">Glycosyltransferase</keyword>
<dbReference type="GO" id="GO:0050650">
    <property type="term" value="P:chondroitin sulfate proteoglycan biosynthetic process"/>
    <property type="evidence" value="ECO:0007669"/>
    <property type="project" value="TreeGrafter"/>
</dbReference>
<dbReference type="Proteomes" id="UP000277999">
    <property type="component" value="Unassembled WGS sequence"/>
</dbReference>
<protein>
    <recommendedName>
        <fullName evidence="14">Peptide O-xylosyltransferase</fullName>
    </recommendedName>
</protein>
<evidence type="ECO:0000256" key="5">
    <source>
        <dbReference type="ARBA" id="ARBA00022692"/>
    </source>
</evidence>
<dbReference type="AlphaFoldDB" id="A0A3M0S179"/>
<dbReference type="GO" id="GO:0015012">
    <property type="term" value="P:heparan sulfate proteoglycan biosynthetic process"/>
    <property type="evidence" value="ECO:0007669"/>
    <property type="project" value="TreeGrafter"/>
</dbReference>
<keyword evidence="12" id="KW-1015">Disulfide bond</keyword>
<evidence type="ECO:0000256" key="13">
    <source>
        <dbReference type="ARBA" id="ARBA00023180"/>
    </source>
</evidence>
<sequence length="142" mass="17035">MLEHCLLALQLVFRVNRLKNSKLKIYYGSQWFSITNNFAHYVINNENLIQKLFRFTSCSDELVMQTLIMKSPYKDNLYIKERINTTESNMRLIDWSRGENGSPYVWKNEDYNTLKTTTCLFARKFDSNFSREYELKLVKTLF</sequence>
<dbReference type="PANTHER" id="PTHR46025">
    <property type="entry name" value="XYLOSYLTRANSFERASE OXT"/>
    <property type="match status" value="1"/>
</dbReference>
<keyword evidence="10" id="KW-0333">Golgi apparatus</keyword>
<evidence type="ECO:0000256" key="6">
    <source>
        <dbReference type="ARBA" id="ARBA00022723"/>
    </source>
</evidence>
<keyword evidence="7" id="KW-0256">Endoplasmic reticulum</keyword>
<proteinExistence type="predicted"/>
<keyword evidence="9" id="KW-1133">Transmembrane helix</keyword>
<evidence type="ECO:0000256" key="1">
    <source>
        <dbReference type="ARBA" id="ARBA00004323"/>
    </source>
</evidence>
<accession>A0A3M0S179</accession>
<dbReference type="GO" id="GO:0046872">
    <property type="term" value="F:metal ion binding"/>
    <property type="evidence" value="ECO:0007669"/>
    <property type="project" value="UniProtKB-KW"/>
</dbReference>
<dbReference type="EMBL" id="RFAQ01000113">
    <property type="protein sequence ID" value="RMC92316.1"/>
    <property type="molecule type" value="Genomic_DNA"/>
</dbReference>
<keyword evidence="5" id="KW-0812">Transmembrane</keyword>
<keyword evidence="6" id="KW-0479">Metal-binding</keyword>
<dbReference type="InterPro" id="IPR043538">
    <property type="entry name" value="XYLT"/>
</dbReference>
<dbReference type="Pfam" id="PF02485">
    <property type="entry name" value="Branch"/>
    <property type="match status" value="1"/>
</dbReference>
<evidence type="ECO:0000256" key="3">
    <source>
        <dbReference type="ARBA" id="ARBA00022676"/>
    </source>
</evidence>
<comment type="caution">
    <text evidence="15">The sequence shown here is derived from an EMBL/GenBank/DDBJ whole genome shotgun (WGS) entry which is preliminary data.</text>
</comment>
<comment type="subcellular location">
    <subcellularLocation>
        <location evidence="2">Endoplasmic reticulum membrane</location>
        <topology evidence="2">Single-pass type II membrane protein</topology>
    </subcellularLocation>
    <subcellularLocation>
        <location evidence="1">Golgi apparatus membrane</location>
        <topology evidence="1">Single-pass type II membrane protein</topology>
    </subcellularLocation>
</comment>
<evidence type="ECO:0000313" key="16">
    <source>
        <dbReference type="Proteomes" id="UP000277999"/>
    </source>
</evidence>
<keyword evidence="13" id="KW-0325">Glycoprotein</keyword>
<name>A0A3M0S179_9CLOT</name>